<keyword evidence="1" id="KW-1133">Transmembrane helix</keyword>
<evidence type="ECO:0008006" key="3">
    <source>
        <dbReference type="Google" id="ProtNLM"/>
    </source>
</evidence>
<accession>A0A3B0WM05</accession>
<evidence type="ECO:0000256" key="1">
    <source>
        <dbReference type="SAM" id="Phobius"/>
    </source>
</evidence>
<name>A0A3B0WM05_9ZZZZ</name>
<dbReference type="EMBL" id="UOFF01000318">
    <property type="protein sequence ID" value="VAW57028.1"/>
    <property type="molecule type" value="Genomic_DNA"/>
</dbReference>
<evidence type="ECO:0000313" key="2">
    <source>
        <dbReference type="EMBL" id="VAW57028.1"/>
    </source>
</evidence>
<sequence>MNCTNIQARLDDYIDNGILLNERTVIELHINNCMTCKQHFDEIKSIRNALKALPIPEVSADFESRMFAHVRKHQAQKNTDGRFISGFATAIAASVFFWIAGSALFEPQPLNPQNVITVAMNESRPVRLLFDAPDNIQQVTLSIELPANIELKGYPGSSKLSWNTRLKKGQNVLSLPINAIQAGKGELVAHLRYGDKQKSYRLMIKTTDNGVMTYQIQPLTSA</sequence>
<dbReference type="AlphaFoldDB" id="A0A3B0WM05"/>
<reference evidence="2" key="1">
    <citation type="submission" date="2018-06" db="EMBL/GenBank/DDBJ databases">
        <authorList>
            <person name="Zhirakovskaya E."/>
        </authorList>
    </citation>
    <scope>NUCLEOTIDE SEQUENCE</scope>
</reference>
<protein>
    <recommendedName>
        <fullName evidence="3">Zinc-finger domain-containing protein</fullName>
    </recommendedName>
</protein>
<proteinExistence type="predicted"/>
<feature type="transmembrane region" description="Helical" evidence="1">
    <location>
        <begin position="83"/>
        <end position="105"/>
    </location>
</feature>
<keyword evidence="1" id="KW-0812">Transmembrane</keyword>
<keyword evidence="1" id="KW-0472">Membrane</keyword>
<gene>
    <name evidence="2" type="ORF">MNBD_GAMMA07-1466</name>
</gene>
<organism evidence="2">
    <name type="scientific">hydrothermal vent metagenome</name>
    <dbReference type="NCBI Taxonomy" id="652676"/>
    <lineage>
        <taxon>unclassified sequences</taxon>
        <taxon>metagenomes</taxon>
        <taxon>ecological metagenomes</taxon>
    </lineage>
</organism>